<dbReference type="Gene3D" id="3.40.50.2300">
    <property type="match status" value="2"/>
</dbReference>
<reference evidence="5" key="1">
    <citation type="submission" date="2021-04" db="EMBL/GenBank/DDBJ databases">
        <title>Microbacterium tenobrionis sp. nov. and Microbacterium allomyrinae sp. nov., isolated from larvae of Tenobrio molitor and Allomyrina dichotoma, respectively.</title>
        <authorList>
            <person name="Lee S.D."/>
        </authorList>
    </citation>
    <scope>NUCLEOTIDE SEQUENCE</scope>
    <source>
        <strain evidence="5">BWT-G7</strain>
    </source>
</reference>
<evidence type="ECO:0000256" key="1">
    <source>
        <dbReference type="ARBA" id="ARBA00023015"/>
    </source>
</evidence>
<dbReference type="GO" id="GO:0000976">
    <property type="term" value="F:transcription cis-regulatory region binding"/>
    <property type="evidence" value="ECO:0007669"/>
    <property type="project" value="TreeGrafter"/>
</dbReference>
<dbReference type="PANTHER" id="PTHR30146:SF109">
    <property type="entry name" value="HTH-TYPE TRANSCRIPTIONAL REGULATOR GALS"/>
    <property type="match status" value="1"/>
</dbReference>
<dbReference type="GO" id="GO:0003700">
    <property type="term" value="F:DNA-binding transcription factor activity"/>
    <property type="evidence" value="ECO:0007669"/>
    <property type="project" value="TreeGrafter"/>
</dbReference>
<dbReference type="AlphaFoldDB" id="A0A9X1S228"/>
<feature type="domain" description="HTH lacI-type" evidence="4">
    <location>
        <begin position="13"/>
        <end position="67"/>
    </location>
</feature>
<dbReference type="InterPro" id="IPR046335">
    <property type="entry name" value="LacI/GalR-like_sensor"/>
</dbReference>
<dbReference type="SUPFAM" id="SSF53822">
    <property type="entry name" value="Periplasmic binding protein-like I"/>
    <property type="match status" value="1"/>
</dbReference>
<sequence>MPSNGANAGPKRPTIRDVAAAAGVSKSLVSLVFSNPDSVSAVRRERVLAAAATLDFRPNWVARSLAADDGNFIGILVADLHNPVLAEVVDAARLELARAGRFSLMTSAVLPSDGGVAQLDTRILAAFGDLRPSSVLLVGSVPEMASLSQLAYQLPIVVASAIAEDLPLARSVRSNEMLGMALVVDHLVEQGHSRIAHIGGLGGPVSTKRAEAYRAAMKAHGLDAEVRVESADFSEASGYTAARNLLTRPGQKPTAITAVNDLAALGALAAADDLRLSVPEDLALTGYDNTFLAAFHRISLTSIDPHNREIGATAVKFLLNADRADEESQLIEPRLVVRRSSRP</sequence>
<dbReference type="InterPro" id="IPR000843">
    <property type="entry name" value="HTH_LacI"/>
</dbReference>
<evidence type="ECO:0000259" key="4">
    <source>
        <dbReference type="PROSITE" id="PS50932"/>
    </source>
</evidence>
<organism evidence="5 6">
    <name type="scientific">Microbacterium allomyrinae</name>
    <dbReference type="NCBI Taxonomy" id="2830666"/>
    <lineage>
        <taxon>Bacteria</taxon>
        <taxon>Bacillati</taxon>
        <taxon>Actinomycetota</taxon>
        <taxon>Actinomycetes</taxon>
        <taxon>Micrococcales</taxon>
        <taxon>Microbacteriaceae</taxon>
        <taxon>Microbacterium</taxon>
    </lineage>
</organism>
<dbReference type="Pfam" id="PF13377">
    <property type="entry name" value="Peripla_BP_3"/>
    <property type="match status" value="1"/>
</dbReference>
<dbReference type="Proteomes" id="UP001139354">
    <property type="component" value="Unassembled WGS sequence"/>
</dbReference>
<keyword evidence="2 5" id="KW-0238">DNA-binding</keyword>
<dbReference type="CDD" id="cd01392">
    <property type="entry name" value="HTH_LacI"/>
    <property type="match status" value="1"/>
</dbReference>
<comment type="caution">
    <text evidence="5">The sequence shown here is derived from an EMBL/GenBank/DDBJ whole genome shotgun (WGS) entry which is preliminary data.</text>
</comment>
<dbReference type="InterPro" id="IPR028082">
    <property type="entry name" value="Peripla_BP_I"/>
</dbReference>
<dbReference type="SMART" id="SM00354">
    <property type="entry name" value="HTH_LACI"/>
    <property type="match status" value="1"/>
</dbReference>
<keyword evidence="6" id="KW-1185">Reference proteome</keyword>
<keyword evidence="3" id="KW-0804">Transcription</keyword>
<dbReference type="InterPro" id="IPR010982">
    <property type="entry name" value="Lambda_DNA-bd_dom_sf"/>
</dbReference>
<gene>
    <name evidence="5" type="ORF">KEC57_05025</name>
</gene>
<dbReference type="PANTHER" id="PTHR30146">
    <property type="entry name" value="LACI-RELATED TRANSCRIPTIONAL REPRESSOR"/>
    <property type="match status" value="1"/>
</dbReference>
<evidence type="ECO:0000256" key="3">
    <source>
        <dbReference type="ARBA" id="ARBA00023163"/>
    </source>
</evidence>
<evidence type="ECO:0000313" key="6">
    <source>
        <dbReference type="Proteomes" id="UP001139354"/>
    </source>
</evidence>
<dbReference type="RefSeq" id="WP_229383423.1">
    <property type="nucleotide sequence ID" value="NZ_JAGTTN010000001.1"/>
</dbReference>
<proteinExistence type="predicted"/>
<accession>A0A9X1S228</accession>
<keyword evidence="1" id="KW-0805">Transcription regulation</keyword>
<dbReference type="SUPFAM" id="SSF47413">
    <property type="entry name" value="lambda repressor-like DNA-binding domains"/>
    <property type="match status" value="1"/>
</dbReference>
<name>A0A9X1S228_9MICO</name>
<protein>
    <submittedName>
        <fullName evidence="5">LacI family DNA-binding transcriptional regulator</fullName>
    </submittedName>
</protein>
<evidence type="ECO:0000313" key="5">
    <source>
        <dbReference type="EMBL" id="MCC2031544.1"/>
    </source>
</evidence>
<dbReference type="EMBL" id="JAGTTN010000001">
    <property type="protein sequence ID" value="MCC2031544.1"/>
    <property type="molecule type" value="Genomic_DNA"/>
</dbReference>
<dbReference type="Gene3D" id="1.10.260.40">
    <property type="entry name" value="lambda repressor-like DNA-binding domains"/>
    <property type="match status" value="1"/>
</dbReference>
<evidence type="ECO:0000256" key="2">
    <source>
        <dbReference type="ARBA" id="ARBA00023125"/>
    </source>
</evidence>
<dbReference type="Pfam" id="PF00356">
    <property type="entry name" value="LacI"/>
    <property type="match status" value="1"/>
</dbReference>
<dbReference type="PROSITE" id="PS50932">
    <property type="entry name" value="HTH_LACI_2"/>
    <property type="match status" value="1"/>
</dbReference>
<dbReference type="CDD" id="cd06267">
    <property type="entry name" value="PBP1_LacI_sugar_binding-like"/>
    <property type="match status" value="1"/>
</dbReference>